<protein>
    <submittedName>
        <fullName evidence="1">Uncharacterized protein</fullName>
    </submittedName>
</protein>
<reference evidence="1 2" key="1">
    <citation type="submission" date="2019-01" db="EMBL/GenBank/DDBJ databases">
        <title>Draft genome sequences of three monokaryotic isolates of the white-rot basidiomycete fungus Dichomitus squalens.</title>
        <authorList>
            <consortium name="DOE Joint Genome Institute"/>
            <person name="Lopez S.C."/>
            <person name="Andreopoulos B."/>
            <person name="Pangilinan J."/>
            <person name="Lipzen A."/>
            <person name="Riley R."/>
            <person name="Ahrendt S."/>
            <person name="Ng V."/>
            <person name="Barry K."/>
            <person name="Daum C."/>
            <person name="Grigoriev I.V."/>
            <person name="Hilden K.S."/>
            <person name="Makela M.R."/>
            <person name="de Vries R.P."/>
        </authorList>
    </citation>
    <scope>NUCLEOTIDE SEQUENCE [LARGE SCALE GENOMIC DNA]</scope>
    <source>
        <strain evidence="1 2">CBS 464.89</strain>
    </source>
</reference>
<gene>
    <name evidence="1" type="ORF">BD310DRAFT_823086</name>
</gene>
<keyword evidence="2" id="KW-1185">Reference proteome</keyword>
<name>A0A4Q9PQZ7_9APHY</name>
<organism evidence="1 2">
    <name type="scientific">Dichomitus squalens</name>
    <dbReference type="NCBI Taxonomy" id="114155"/>
    <lineage>
        <taxon>Eukaryota</taxon>
        <taxon>Fungi</taxon>
        <taxon>Dikarya</taxon>
        <taxon>Basidiomycota</taxon>
        <taxon>Agaricomycotina</taxon>
        <taxon>Agaricomycetes</taxon>
        <taxon>Polyporales</taxon>
        <taxon>Polyporaceae</taxon>
        <taxon>Dichomitus</taxon>
    </lineage>
</organism>
<dbReference type="EMBL" id="ML145147">
    <property type="protein sequence ID" value="TBU56685.1"/>
    <property type="molecule type" value="Genomic_DNA"/>
</dbReference>
<dbReference type="AlphaFoldDB" id="A0A4Q9PQZ7"/>
<accession>A0A4Q9PQZ7</accession>
<sequence length="68" mass="7551">MPRRRCQHSLQSSFPHTCPDGHVARSWRSVQAQKGKNASIDFARPVAACNVFPLPVLCVLPSSGQHQR</sequence>
<evidence type="ECO:0000313" key="2">
    <source>
        <dbReference type="Proteomes" id="UP000292082"/>
    </source>
</evidence>
<proteinExistence type="predicted"/>
<evidence type="ECO:0000313" key="1">
    <source>
        <dbReference type="EMBL" id="TBU56685.1"/>
    </source>
</evidence>
<dbReference type="Proteomes" id="UP000292082">
    <property type="component" value="Unassembled WGS sequence"/>
</dbReference>